<protein>
    <submittedName>
        <fullName evidence="1">Minor capsid protein from bacteriophage</fullName>
    </submittedName>
</protein>
<proteinExistence type="predicted"/>
<sequence>MNVIETVKKILTDCPLMDEFNDNIHIDYMSLGDKQEMDTGVYPLGTSLVSGDILGNKKYHINFSVFADKKAYEDYDRLNNSGFLLSLTYYLNQLKDIAITEDVNGEAKNGIITKISAGNGLLFSVPSGDINDGVTYQIQIGVDYTINK</sequence>
<reference evidence="1" key="1">
    <citation type="journal article" date="2021" name="Proc. Natl. Acad. Sci. U.S.A.">
        <title>A Catalog of Tens of Thousands of Viruses from Human Metagenomes Reveals Hidden Associations with Chronic Diseases.</title>
        <authorList>
            <person name="Tisza M.J."/>
            <person name="Buck C.B."/>
        </authorList>
    </citation>
    <scope>NUCLEOTIDE SEQUENCE</scope>
    <source>
        <strain evidence="1">CtUFx54</strain>
    </source>
</reference>
<evidence type="ECO:0000313" key="1">
    <source>
        <dbReference type="EMBL" id="DAD83958.1"/>
    </source>
</evidence>
<name>A0A8S5MNV9_9CAUD</name>
<accession>A0A8S5MNV9</accession>
<organism evidence="1">
    <name type="scientific">Myoviridae sp. ctUFx54</name>
    <dbReference type="NCBI Taxonomy" id="2826659"/>
    <lineage>
        <taxon>Viruses</taxon>
        <taxon>Duplodnaviria</taxon>
        <taxon>Heunggongvirae</taxon>
        <taxon>Uroviricota</taxon>
        <taxon>Caudoviricetes</taxon>
    </lineage>
</organism>
<dbReference type="EMBL" id="BK014948">
    <property type="protein sequence ID" value="DAD83958.1"/>
    <property type="molecule type" value="Genomic_DNA"/>
</dbReference>